<dbReference type="NCBIfam" id="TIGR01764">
    <property type="entry name" value="excise"/>
    <property type="match status" value="1"/>
</dbReference>
<protein>
    <submittedName>
        <fullName evidence="2">Helix-turn-helix domain-containing protein</fullName>
    </submittedName>
</protein>
<feature type="domain" description="Helix-turn-helix" evidence="1">
    <location>
        <begin position="2"/>
        <end position="43"/>
    </location>
</feature>
<sequence>MISTAEAAKRLGVTPARVRALLEAGRLRGGKIGRTWVVDEASVGARVREGARAGRPRRGREAPRDTAAPDADALHRLFDGCREQLAGSFDAATVRAARTPEEARFYMAVSSFFLQERQRTLIEEGVF</sequence>
<accession>A0ABS9WIA6</accession>
<name>A0ABS9WIA6_9ACTN</name>
<dbReference type="InterPro" id="IPR041657">
    <property type="entry name" value="HTH_17"/>
</dbReference>
<dbReference type="RefSeq" id="WP_242164723.1">
    <property type="nucleotide sequence ID" value="NZ_JAJMLW010000002.1"/>
</dbReference>
<evidence type="ECO:0000313" key="3">
    <source>
        <dbReference type="Proteomes" id="UP001430755"/>
    </source>
</evidence>
<proteinExistence type="predicted"/>
<evidence type="ECO:0000259" key="1">
    <source>
        <dbReference type="Pfam" id="PF12728"/>
    </source>
</evidence>
<dbReference type="EMBL" id="JAJMLW010000002">
    <property type="protein sequence ID" value="MCI2241966.1"/>
    <property type="molecule type" value="Genomic_DNA"/>
</dbReference>
<comment type="caution">
    <text evidence="2">The sequence shown here is derived from an EMBL/GenBank/DDBJ whole genome shotgun (WGS) entry which is preliminary data.</text>
</comment>
<evidence type="ECO:0000313" key="2">
    <source>
        <dbReference type="EMBL" id="MCI2241966.1"/>
    </source>
</evidence>
<dbReference type="Pfam" id="PF12728">
    <property type="entry name" value="HTH_17"/>
    <property type="match status" value="1"/>
</dbReference>
<reference evidence="2" key="1">
    <citation type="submission" date="2021-11" db="EMBL/GenBank/DDBJ databases">
        <title>A Novel Adlercreutzia Species, isolated from a Allomyrina dichotoma larva feces.</title>
        <authorList>
            <person name="Suh M.K."/>
        </authorList>
    </citation>
    <scope>NUCLEOTIDE SEQUENCE</scope>
    <source>
        <strain evidence="2">JBNU-10</strain>
    </source>
</reference>
<organism evidence="2 3">
    <name type="scientific">Adlercreutzia faecimuris</name>
    <dbReference type="NCBI Taxonomy" id="2897341"/>
    <lineage>
        <taxon>Bacteria</taxon>
        <taxon>Bacillati</taxon>
        <taxon>Actinomycetota</taxon>
        <taxon>Coriobacteriia</taxon>
        <taxon>Eggerthellales</taxon>
        <taxon>Eggerthellaceae</taxon>
        <taxon>Adlercreutzia</taxon>
    </lineage>
</organism>
<dbReference type="Proteomes" id="UP001430755">
    <property type="component" value="Unassembled WGS sequence"/>
</dbReference>
<gene>
    <name evidence="2" type="ORF">LPT13_06330</name>
</gene>
<keyword evidence="3" id="KW-1185">Reference proteome</keyword>
<dbReference type="InterPro" id="IPR010093">
    <property type="entry name" value="SinI_DNA-bd"/>
</dbReference>